<dbReference type="InterPro" id="IPR024623">
    <property type="entry name" value="YtxH"/>
</dbReference>
<evidence type="ECO:0000256" key="1">
    <source>
        <dbReference type="SAM" id="Phobius"/>
    </source>
</evidence>
<name>H8KL78_SOLCM</name>
<dbReference type="STRING" id="929556.Solca_4171"/>
<dbReference type="EMBL" id="CP003349">
    <property type="protein sequence ID" value="AFD09161.1"/>
    <property type="molecule type" value="Genomic_DNA"/>
</dbReference>
<keyword evidence="1" id="KW-0472">Membrane</keyword>
<keyword evidence="3" id="KW-1185">Reference proteome</keyword>
<organism evidence="2 3">
    <name type="scientific">Solitalea canadensis (strain ATCC 29591 / DSM 3403 / JCM 21819 / LMG 8368 / NBRC 15130 / NCIMB 12057 / USAM 9D)</name>
    <name type="common">Flexibacter canadensis</name>
    <dbReference type="NCBI Taxonomy" id="929556"/>
    <lineage>
        <taxon>Bacteria</taxon>
        <taxon>Pseudomonadati</taxon>
        <taxon>Bacteroidota</taxon>
        <taxon>Sphingobacteriia</taxon>
        <taxon>Sphingobacteriales</taxon>
        <taxon>Sphingobacteriaceae</taxon>
        <taxon>Solitalea</taxon>
    </lineage>
</organism>
<gene>
    <name evidence="2" type="ordered locus">Solca_4171</name>
</gene>
<sequence length="97" mass="10583">MYEQCFGTEIRISNITNKFIAMNENTKTMLAFFAGLAVGATLGILLAPEKGSDLREKLGDSLKKTGDDILDKINTTIDSAKSRFSHKVQQASDELGV</sequence>
<evidence type="ECO:0008006" key="4">
    <source>
        <dbReference type="Google" id="ProtNLM"/>
    </source>
</evidence>
<keyword evidence="1" id="KW-0812">Transmembrane</keyword>
<evidence type="ECO:0000313" key="2">
    <source>
        <dbReference type="EMBL" id="AFD09161.1"/>
    </source>
</evidence>
<dbReference type="Pfam" id="PF12732">
    <property type="entry name" value="YtxH"/>
    <property type="match status" value="1"/>
</dbReference>
<feature type="transmembrane region" description="Helical" evidence="1">
    <location>
        <begin position="29"/>
        <end position="47"/>
    </location>
</feature>
<proteinExistence type="predicted"/>
<dbReference type="KEGG" id="scn:Solca_4171"/>
<dbReference type="HOGENOM" id="CLU_2345175_0_0_10"/>
<dbReference type="eggNOG" id="COG4980">
    <property type="taxonomic scope" value="Bacteria"/>
</dbReference>
<accession>H8KL78</accession>
<evidence type="ECO:0000313" key="3">
    <source>
        <dbReference type="Proteomes" id="UP000007590"/>
    </source>
</evidence>
<dbReference type="Proteomes" id="UP000007590">
    <property type="component" value="Chromosome"/>
</dbReference>
<dbReference type="AlphaFoldDB" id="H8KL78"/>
<reference evidence="2" key="1">
    <citation type="submission" date="2012-02" db="EMBL/GenBank/DDBJ databases">
        <title>The complete genome of Solitalea canadensis DSM 3403.</title>
        <authorList>
            <consortium name="US DOE Joint Genome Institute (JGI-PGF)"/>
            <person name="Lucas S."/>
            <person name="Copeland A."/>
            <person name="Lapidus A."/>
            <person name="Glavina del Rio T."/>
            <person name="Dalin E."/>
            <person name="Tice H."/>
            <person name="Bruce D."/>
            <person name="Goodwin L."/>
            <person name="Pitluck S."/>
            <person name="Peters L."/>
            <person name="Ovchinnikova G."/>
            <person name="Lu M."/>
            <person name="Kyrpides N."/>
            <person name="Mavromatis K."/>
            <person name="Ivanova N."/>
            <person name="Brettin T."/>
            <person name="Detter J.C."/>
            <person name="Han C."/>
            <person name="Larimer F."/>
            <person name="Land M."/>
            <person name="Hauser L."/>
            <person name="Markowitz V."/>
            <person name="Cheng J.-F."/>
            <person name="Hugenholtz P."/>
            <person name="Woyke T."/>
            <person name="Wu D."/>
            <person name="Spring S."/>
            <person name="Schroeder M."/>
            <person name="Kopitz M."/>
            <person name="Brambilla E."/>
            <person name="Klenk H.-P."/>
            <person name="Eisen J.A."/>
        </authorList>
    </citation>
    <scope>NUCLEOTIDE SEQUENCE</scope>
    <source>
        <strain evidence="2">DSM 3403</strain>
    </source>
</reference>
<keyword evidence="1" id="KW-1133">Transmembrane helix</keyword>
<protein>
    <recommendedName>
        <fullName evidence="4">Gas vesicle protein</fullName>
    </recommendedName>
</protein>